<organism evidence="6 7">
    <name type="scientific">Amanita thiersii Skay4041</name>
    <dbReference type="NCBI Taxonomy" id="703135"/>
    <lineage>
        <taxon>Eukaryota</taxon>
        <taxon>Fungi</taxon>
        <taxon>Dikarya</taxon>
        <taxon>Basidiomycota</taxon>
        <taxon>Agaricomycotina</taxon>
        <taxon>Agaricomycetes</taxon>
        <taxon>Agaricomycetidae</taxon>
        <taxon>Agaricales</taxon>
        <taxon>Pluteineae</taxon>
        <taxon>Amanitaceae</taxon>
        <taxon>Amanita</taxon>
    </lineage>
</organism>
<dbReference type="STRING" id="703135.A0A2A9P0S4"/>
<evidence type="ECO:0000313" key="7">
    <source>
        <dbReference type="Proteomes" id="UP000242287"/>
    </source>
</evidence>
<gene>
    <name evidence="6" type="ORF">AMATHDRAFT_72489</name>
</gene>
<feature type="domain" description="Poly A polymerase head" evidence="5">
    <location>
        <begin position="52"/>
        <end position="191"/>
    </location>
</feature>
<comment type="similarity">
    <text evidence="1 4">Belongs to the tRNA nucleotidyltransferase/poly(A) polymerase family.</text>
</comment>
<dbReference type="Gene3D" id="3.30.460.10">
    <property type="entry name" value="Beta Polymerase, domain 2"/>
    <property type="match status" value="1"/>
</dbReference>
<keyword evidence="2 4" id="KW-0808">Transferase</keyword>
<keyword evidence="3 4" id="KW-0694">RNA-binding</keyword>
<dbReference type="PANTHER" id="PTHR13734">
    <property type="entry name" value="TRNA-NUCLEOTIDYLTRANSFERASE"/>
    <property type="match status" value="1"/>
</dbReference>
<dbReference type="InterPro" id="IPR002646">
    <property type="entry name" value="PolA_pol_head_dom"/>
</dbReference>
<proteinExistence type="inferred from homology"/>
<evidence type="ECO:0000256" key="1">
    <source>
        <dbReference type="ARBA" id="ARBA00007265"/>
    </source>
</evidence>
<evidence type="ECO:0000259" key="5">
    <source>
        <dbReference type="Pfam" id="PF01743"/>
    </source>
</evidence>
<dbReference type="EMBL" id="KZ301969">
    <property type="protein sequence ID" value="PFH54731.1"/>
    <property type="molecule type" value="Genomic_DNA"/>
</dbReference>
<sequence length="561" mass="63038">MTSPLLRKNPPTRIQIPSTLDIQLTPPENQLCTLLNDCTLSLKQSKNINTSCRIAGGWVRDKLLHLQCNDIDIALSDIMGLSFAEHLATFANERGVGTGTISKIAQNPDQSKHLETATLKLGELNVDLVNLRSEEYAKESRIPTQVTFGTPLQDALRRDITINTLFFNIHSRKIEDFTGKGLDDLRNGIIRTPLPPRETFLDDPLRILRCIRFASRFGFGIVADIKDAALDPTIQNALVSKVARERIGEEVTKMMTGHDPLFSIQLIHDMSLHLPIFSAIPDEIKSSFLAPPAPEKTALVASLILHTLLKSVDEGIEDRLPNLHRFFFTAIKSDPSCISRLFLASLLTPFAGVTYLDKKEQSRCVINIVLRESLKLGTQYHFLDGIPLLFAAHRLLKDPHLNKKRFQHPTPRVAIGSLLRHKDIHNVHKGAHWTSSIFFALVQDLVQCYDLEENLFDFTHASIIIGNYNKFLEQIEQLGLAEVTELKPLMDGRELIRIIGATKPGPWTGNLLARISEWQIEHPRGTKEACIDWLLNEKRQGGIICEDGIISEPATKRVRTT</sequence>
<dbReference type="GO" id="GO:0005739">
    <property type="term" value="C:mitochondrion"/>
    <property type="evidence" value="ECO:0007669"/>
    <property type="project" value="UniProtKB-ARBA"/>
</dbReference>
<dbReference type="GO" id="GO:0003723">
    <property type="term" value="F:RNA binding"/>
    <property type="evidence" value="ECO:0007669"/>
    <property type="project" value="UniProtKB-KW"/>
</dbReference>
<dbReference type="FunFam" id="3.30.460.10:FF:000019">
    <property type="entry name" value="tRNA nucleotidyltransferase cca2"/>
    <property type="match status" value="1"/>
</dbReference>
<dbReference type="GO" id="GO:0001680">
    <property type="term" value="P:tRNA 3'-terminal CCA addition"/>
    <property type="evidence" value="ECO:0007669"/>
    <property type="project" value="UniProtKB-ARBA"/>
</dbReference>
<keyword evidence="7" id="KW-1185">Reference proteome</keyword>
<dbReference type="SUPFAM" id="SSF81891">
    <property type="entry name" value="Poly A polymerase C-terminal region-like"/>
    <property type="match status" value="1"/>
</dbReference>
<dbReference type="AlphaFoldDB" id="A0A2A9P0S4"/>
<evidence type="ECO:0000256" key="2">
    <source>
        <dbReference type="ARBA" id="ARBA00022679"/>
    </source>
</evidence>
<name>A0A2A9P0S4_9AGAR</name>
<reference evidence="6 7" key="1">
    <citation type="submission" date="2014-02" db="EMBL/GenBank/DDBJ databases">
        <title>Transposable element dynamics among asymbiotic and ectomycorrhizal Amanita fungi.</title>
        <authorList>
            <consortium name="DOE Joint Genome Institute"/>
            <person name="Hess J."/>
            <person name="Skrede I."/>
            <person name="Wolfe B."/>
            <person name="LaButti K."/>
            <person name="Ohm R.A."/>
            <person name="Grigoriev I.V."/>
            <person name="Pringle A."/>
        </authorList>
    </citation>
    <scope>NUCLEOTIDE SEQUENCE [LARGE SCALE GENOMIC DNA]</scope>
    <source>
        <strain evidence="6 7">SKay4041</strain>
    </source>
</reference>
<dbReference type="CDD" id="cd05398">
    <property type="entry name" value="NT_ClassII-CCAase"/>
    <property type="match status" value="1"/>
</dbReference>
<dbReference type="PANTHER" id="PTHR13734:SF5">
    <property type="entry name" value="CCA TRNA NUCLEOTIDYLTRANSFERASE, MITOCHONDRIAL"/>
    <property type="match status" value="1"/>
</dbReference>
<protein>
    <recommendedName>
        <fullName evidence="5">Poly A polymerase head domain-containing protein</fullName>
    </recommendedName>
</protein>
<dbReference type="InterPro" id="IPR043519">
    <property type="entry name" value="NT_sf"/>
</dbReference>
<evidence type="ECO:0000256" key="4">
    <source>
        <dbReference type="RuleBase" id="RU003953"/>
    </source>
</evidence>
<evidence type="ECO:0000313" key="6">
    <source>
        <dbReference type="EMBL" id="PFH54731.1"/>
    </source>
</evidence>
<dbReference type="OrthoDB" id="445712at2759"/>
<dbReference type="SUPFAM" id="SSF81301">
    <property type="entry name" value="Nucleotidyltransferase"/>
    <property type="match status" value="1"/>
</dbReference>
<dbReference type="GO" id="GO:0052929">
    <property type="term" value="F:ATP:3'-cytidine-cytidine-tRNA adenylyltransferase activity"/>
    <property type="evidence" value="ECO:0007669"/>
    <property type="project" value="TreeGrafter"/>
</dbReference>
<dbReference type="Gene3D" id="1.10.3090.10">
    <property type="entry name" value="cca-adding enzyme, domain 2"/>
    <property type="match status" value="1"/>
</dbReference>
<dbReference type="GO" id="GO:0052927">
    <property type="term" value="F:CC tRNA cytidylyltransferase activity"/>
    <property type="evidence" value="ECO:0007669"/>
    <property type="project" value="TreeGrafter"/>
</dbReference>
<dbReference type="Pfam" id="PF01743">
    <property type="entry name" value="PolyA_pol"/>
    <property type="match status" value="1"/>
</dbReference>
<evidence type="ECO:0000256" key="3">
    <source>
        <dbReference type="ARBA" id="ARBA00022884"/>
    </source>
</evidence>
<accession>A0A2A9P0S4</accession>
<dbReference type="Proteomes" id="UP000242287">
    <property type="component" value="Unassembled WGS sequence"/>
</dbReference>